<protein>
    <submittedName>
        <fullName evidence="1">Uncharacterized protein</fullName>
    </submittedName>
</protein>
<name>A0ABX5V8R4_9BACT</name>
<dbReference type="RefSeq" id="WP_138322763.1">
    <property type="nucleotide sequence ID" value="NZ_CP040463.1"/>
</dbReference>
<sequence length="138" mass="16267">MKTIRLSEKLSNLIEIINNYTEVELIKADGRSGIIHLQEYDLEYKLIDNDLYFLEAVMILSLISMKDEYASFSDDYHLFSGYDLISLRETLREDYNHLGGVYRSYFYDPLSDGNVIRDSIKKEDVYKYIEFINKATSF</sequence>
<proteinExistence type="predicted"/>
<evidence type="ECO:0000313" key="1">
    <source>
        <dbReference type="EMBL" id="QCT93772.1"/>
    </source>
</evidence>
<evidence type="ECO:0000313" key="2">
    <source>
        <dbReference type="Proteomes" id="UP000306825"/>
    </source>
</evidence>
<organism evidence="1 2">
    <name type="scientific">Caminibacter mediatlanticus TB-2</name>
    <dbReference type="NCBI Taxonomy" id="391592"/>
    <lineage>
        <taxon>Bacteria</taxon>
        <taxon>Pseudomonadati</taxon>
        <taxon>Campylobacterota</taxon>
        <taxon>Epsilonproteobacteria</taxon>
        <taxon>Nautiliales</taxon>
        <taxon>Nautiliaceae</taxon>
        <taxon>Caminibacter</taxon>
    </lineage>
</organism>
<gene>
    <name evidence="1" type="ORF">FE773_00835</name>
</gene>
<dbReference type="Proteomes" id="UP000306825">
    <property type="component" value="Chromosome"/>
</dbReference>
<reference evidence="1 2" key="1">
    <citation type="submission" date="2019-05" db="EMBL/GenBank/DDBJ databases">
        <title>A comparative analysis of the Nautiliaceae.</title>
        <authorList>
            <person name="Grosche A."/>
            <person name="Smedile F."/>
            <person name="Vetriani C."/>
        </authorList>
    </citation>
    <scope>NUCLEOTIDE SEQUENCE [LARGE SCALE GENOMIC DNA]</scope>
    <source>
        <strain evidence="1 2">TB-2</strain>
    </source>
</reference>
<dbReference type="EMBL" id="CP040463">
    <property type="protein sequence ID" value="QCT93772.1"/>
    <property type="molecule type" value="Genomic_DNA"/>
</dbReference>
<accession>A0ABX5V8R4</accession>
<keyword evidence="2" id="KW-1185">Reference proteome</keyword>